<dbReference type="EMBL" id="SJPU01000001">
    <property type="protein sequence ID" value="TWU18603.1"/>
    <property type="molecule type" value="Genomic_DNA"/>
</dbReference>
<gene>
    <name evidence="1" type="ORF">Poly21_07670</name>
</gene>
<evidence type="ECO:0000313" key="1">
    <source>
        <dbReference type="EMBL" id="TWU18603.1"/>
    </source>
</evidence>
<evidence type="ECO:0000313" key="2">
    <source>
        <dbReference type="Proteomes" id="UP000319908"/>
    </source>
</evidence>
<keyword evidence="2" id="KW-1185">Reference proteome</keyword>
<dbReference type="RefSeq" id="WP_146405626.1">
    <property type="nucleotide sequence ID" value="NZ_SJPU01000001.1"/>
</dbReference>
<reference evidence="1 2" key="1">
    <citation type="journal article" date="2020" name="Antonie Van Leeuwenhoek">
        <title>Rhodopirellula heiligendammensis sp. nov., Rhodopirellula pilleata sp. nov., and Rhodopirellula solitaria sp. nov. isolated from natural or artificial marine surfaces in Northern Germany and California, USA, and emended description of the genus Rhodopirellula.</title>
        <authorList>
            <person name="Kallscheuer N."/>
            <person name="Wiegand S."/>
            <person name="Jogler M."/>
            <person name="Boedeker C."/>
            <person name="Peeters S.H."/>
            <person name="Rast P."/>
            <person name="Heuer A."/>
            <person name="Jetten M.S.M."/>
            <person name="Rohde M."/>
            <person name="Jogler C."/>
        </authorList>
    </citation>
    <scope>NUCLEOTIDE SEQUENCE [LARGE SCALE GENOMIC DNA]</scope>
    <source>
        <strain evidence="1 2">Poly21</strain>
    </source>
</reference>
<dbReference type="Proteomes" id="UP000319908">
    <property type="component" value="Unassembled WGS sequence"/>
</dbReference>
<organism evidence="1 2">
    <name type="scientific">Allorhodopirellula heiligendammensis</name>
    <dbReference type="NCBI Taxonomy" id="2714739"/>
    <lineage>
        <taxon>Bacteria</taxon>
        <taxon>Pseudomonadati</taxon>
        <taxon>Planctomycetota</taxon>
        <taxon>Planctomycetia</taxon>
        <taxon>Pirellulales</taxon>
        <taxon>Pirellulaceae</taxon>
        <taxon>Allorhodopirellula</taxon>
    </lineage>
</organism>
<protein>
    <submittedName>
        <fullName evidence="1">Uncharacterized protein</fullName>
    </submittedName>
</protein>
<accession>A0A5C6C254</accession>
<comment type="caution">
    <text evidence="1">The sequence shown here is derived from an EMBL/GenBank/DDBJ whole genome shotgun (WGS) entry which is preliminary data.</text>
</comment>
<dbReference type="AlphaFoldDB" id="A0A5C6C254"/>
<name>A0A5C6C254_9BACT</name>
<proteinExistence type="predicted"/>
<sequence length="77" mass="8818">MNPQDNAINRRQALSLAATVAGIGVTPDRWMLVIQQPNELARQIHELRRQLDLFNRDIVPRFVDGRSDAPAYQPLRL</sequence>